<name>A0A1F6FSD8_9BACT</name>
<gene>
    <name evidence="1" type="ORF">A2592_02725</name>
</gene>
<evidence type="ECO:0000313" key="2">
    <source>
        <dbReference type="Proteomes" id="UP000179230"/>
    </source>
</evidence>
<evidence type="ECO:0000313" key="1">
    <source>
        <dbReference type="EMBL" id="OGG88760.1"/>
    </source>
</evidence>
<reference evidence="1 2" key="1">
    <citation type="journal article" date="2016" name="Nat. Commun.">
        <title>Thousands of microbial genomes shed light on interconnected biogeochemical processes in an aquifer system.</title>
        <authorList>
            <person name="Anantharaman K."/>
            <person name="Brown C.T."/>
            <person name="Hug L.A."/>
            <person name="Sharon I."/>
            <person name="Castelle C.J."/>
            <person name="Probst A.J."/>
            <person name="Thomas B.C."/>
            <person name="Singh A."/>
            <person name="Wilkins M.J."/>
            <person name="Karaoz U."/>
            <person name="Brodie E.L."/>
            <person name="Williams K.H."/>
            <person name="Hubbard S.S."/>
            <person name="Banfield J.F."/>
        </authorList>
    </citation>
    <scope>NUCLEOTIDE SEQUENCE [LARGE SCALE GENOMIC DNA]</scope>
</reference>
<accession>A0A1F6FSD8</accession>
<sequence>MEIILAGILLVAFIVSFIVGHWLWPEQKEVFDSEVDVQDDIHLTAVKPPPKVIYDPTQGSS</sequence>
<dbReference type="AlphaFoldDB" id="A0A1F6FSD8"/>
<proteinExistence type="predicted"/>
<dbReference type="EMBL" id="MFMT01000014">
    <property type="protein sequence ID" value="OGG88760.1"/>
    <property type="molecule type" value="Genomic_DNA"/>
</dbReference>
<protein>
    <submittedName>
        <fullName evidence="1">Uncharacterized protein</fullName>
    </submittedName>
</protein>
<comment type="caution">
    <text evidence="1">The sequence shown here is derived from an EMBL/GenBank/DDBJ whole genome shotgun (WGS) entry which is preliminary data.</text>
</comment>
<dbReference type="Proteomes" id="UP000179230">
    <property type="component" value="Unassembled WGS sequence"/>
</dbReference>
<organism evidence="1 2">
    <name type="scientific">Candidatus Kaiserbacteria bacterium RIFOXYD1_FULL_42_15</name>
    <dbReference type="NCBI Taxonomy" id="1798532"/>
    <lineage>
        <taxon>Bacteria</taxon>
        <taxon>Candidatus Kaiseribacteriota</taxon>
    </lineage>
</organism>